<feature type="transmembrane region" description="Helical" evidence="1">
    <location>
        <begin position="272"/>
        <end position="294"/>
    </location>
</feature>
<feature type="domain" description="GGDEF" evidence="2">
    <location>
        <begin position="396"/>
        <end position="529"/>
    </location>
</feature>
<keyword evidence="1" id="KW-1133">Transmembrane helix</keyword>
<sequence>MKKNIVNHIKYLFSGFICLMLASYLGSHILLVVPAINRAHIERHKSNVKRLVSLTAQQFDYHLMNLRDNAQWDLLYEILDPPTPSREGQQILEDLFDKSSLRHYGLDYIGIYNRDKSELASTSTSKVDIENIFLSKNKKHFFSIQPNGKNRIKMAAGYIELDGRAYTFLSHIILDNAGEGKANGYLLFLKAMDTEYIFDLEIKNNLLLNLYIPQGERGERVNEKILESTRKSEYYSELLGERKRAYYAPYFENPKKLAFAIEVIVEDEISHAIMLSFFIGILPILILVLMMVFIKDTVDKKLVDPIMALHKHIEAVKDEKAYKLLKHPKVGNEVDEVIGAFNNLMVEVSFQRDEIESKNAILENLAYVDHLTGLSTRRVLDEEYELLFQRAMEKNDTLTLIMIDVDYFKRYNDYYGHLKGDTILKSVGRILTDVFRNRADLISRYGGEEFLLILYDISLTKAISLVERFQEELTCRNIEHSASPLGKVTTSIGINSGRISGDMNSTAFLEKADRLLYRAKEEGRNRFSY</sequence>
<dbReference type="PANTHER" id="PTHR45138:SF9">
    <property type="entry name" value="DIGUANYLATE CYCLASE DGCM-RELATED"/>
    <property type="match status" value="1"/>
</dbReference>
<evidence type="ECO:0000313" key="4">
    <source>
        <dbReference type="Proteomes" id="UP001144471"/>
    </source>
</evidence>
<reference evidence="3" key="1">
    <citation type="submission" date="2022-12" db="EMBL/GenBank/DDBJ databases">
        <title>Reference genome sequencing for broad-spectrum identification of bacterial and archaeal isolates by mass spectrometry.</title>
        <authorList>
            <person name="Sekiguchi Y."/>
            <person name="Tourlousse D.M."/>
        </authorList>
    </citation>
    <scope>NUCLEOTIDE SEQUENCE</scope>
    <source>
        <strain evidence="3">10succ1</strain>
    </source>
</reference>
<comment type="caution">
    <text evidence="3">The sequence shown here is derived from an EMBL/GenBank/DDBJ whole genome shotgun (WGS) entry which is preliminary data.</text>
</comment>
<dbReference type="NCBIfam" id="TIGR00254">
    <property type="entry name" value="GGDEF"/>
    <property type="match status" value="1"/>
</dbReference>
<dbReference type="PANTHER" id="PTHR45138">
    <property type="entry name" value="REGULATORY COMPONENTS OF SENSORY TRANSDUCTION SYSTEM"/>
    <property type="match status" value="1"/>
</dbReference>
<dbReference type="SUPFAM" id="SSF55073">
    <property type="entry name" value="Nucleotide cyclase"/>
    <property type="match status" value="1"/>
</dbReference>
<proteinExistence type="predicted"/>
<dbReference type="RefSeq" id="WP_281832465.1">
    <property type="nucleotide sequence ID" value="NZ_BSDY01000001.1"/>
</dbReference>
<dbReference type="FunFam" id="3.30.70.270:FF:000001">
    <property type="entry name" value="Diguanylate cyclase domain protein"/>
    <property type="match status" value="1"/>
</dbReference>
<dbReference type="GO" id="GO:0052621">
    <property type="term" value="F:diguanylate cyclase activity"/>
    <property type="evidence" value="ECO:0007669"/>
    <property type="project" value="TreeGrafter"/>
</dbReference>
<dbReference type="GO" id="GO:0043709">
    <property type="term" value="P:cell adhesion involved in single-species biofilm formation"/>
    <property type="evidence" value="ECO:0007669"/>
    <property type="project" value="TreeGrafter"/>
</dbReference>
<evidence type="ECO:0000313" key="3">
    <source>
        <dbReference type="EMBL" id="GLI54654.1"/>
    </source>
</evidence>
<dbReference type="PROSITE" id="PS50887">
    <property type="entry name" value="GGDEF"/>
    <property type="match status" value="1"/>
</dbReference>
<keyword evidence="4" id="KW-1185">Reference proteome</keyword>
<dbReference type="GO" id="GO:1902201">
    <property type="term" value="P:negative regulation of bacterial-type flagellum-dependent cell motility"/>
    <property type="evidence" value="ECO:0007669"/>
    <property type="project" value="TreeGrafter"/>
</dbReference>
<organism evidence="3 4">
    <name type="scientific">Propionigenium maris DSM 9537</name>
    <dbReference type="NCBI Taxonomy" id="1123000"/>
    <lineage>
        <taxon>Bacteria</taxon>
        <taxon>Fusobacteriati</taxon>
        <taxon>Fusobacteriota</taxon>
        <taxon>Fusobacteriia</taxon>
        <taxon>Fusobacteriales</taxon>
        <taxon>Fusobacteriaceae</taxon>
        <taxon>Propionigenium</taxon>
    </lineage>
</organism>
<keyword evidence="1" id="KW-0812">Transmembrane</keyword>
<protein>
    <recommendedName>
        <fullName evidence="2">GGDEF domain-containing protein</fullName>
    </recommendedName>
</protein>
<evidence type="ECO:0000259" key="2">
    <source>
        <dbReference type="PROSITE" id="PS50887"/>
    </source>
</evidence>
<dbReference type="InterPro" id="IPR043128">
    <property type="entry name" value="Rev_trsase/Diguanyl_cyclase"/>
</dbReference>
<name>A0A9W6GG57_9FUSO</name>
<dbReference type="AlphaFoldDB" id="A0A9W6GG57"/>
<dbReference type="CDD" id="cd01949">
    <property type="entry name" value="GGDEF"/>
    <property type="match status" value="1"/>
</dbReference>
<dbReference type="InterPro" id="IPR000160">
    <property type="entry name" value="GGDEF_dom"/>
</dbReference>
<dbReference type="Gene3D" id="3.30.70.270">
    <property type="match status" value="1"/>
</dbReference>
<accession>A0A9W6GG57</accession>
<dbReference type="InterPro" id="IPR007892">
    <property type="entry name" value="CHASE4"/>
</dbReference>
<dbReference type="Proteomes" id="UP001144471">
    <property type="component" value="Unassembled WGS sequence"/>
</dbReference>
<dbReference type="Pfam" id="PF00990">
    <property type="entry name" value="GGDEF"/>
    <property type="match status" value="1"/>
</dbReference>
<feature type="transmembrane region" description="Helical" evidence="1">
    <location>
        <begin position="12"/>
        <end position="36"/>
    </location>
</feature>
<dbReference type="InterPro" id="IPR050469">
    <property type="entry name" value="Diguanylate_Cyclase"/>
</dbReference>
<gene>
    <name evidence="3" type="ORF">PM10SUCC1_01690</name>
</gene>
<dbReference type="InterPro" id="IPR029787">
    <property type="entry name" value="Nucleotide_cyclase"/>
</dbReference>
<evidence type="ECO:0000256" key="1">
    <source>
        <dbReference type="SAM" id="Phobius"/>
    </source>
</evidence>
<dbReference type="Pfam" id="PF05228">
    <property type="entry name" value="CHASE4"/>
    <property type="match status" value="1"/>
</dbReference>
<dbReference type="GO" id="GO:0005886">
    <property type="term" value="C:plasma membrane"/>
    <property type="evidence" value="ECO:0007669"/>
    <property type="project" value="TreeGrafter"/>
</dbReference>
<keyword evidence="1" id="KW-0472">Membrane</keyword>
<dbReference type="EMBL" id="BSDY01000001">
    <property type="protein sequence ID" value="GLI54654.1"/>
    <property type="molecule type" value="Genomic_DNA"/>
</dbReference>
<dbReference type="SMART" id="SM00267">
    <property type="entry name" value="GGDEF"/>
    <property type="match status" value="1"/>
</dbReference>